<dbReference type="RefSeq" id="XP_007674974.1">
    <property type="nucleotide sequence ID" value="XM_007676784.1"/>
</dbReference>
<feature type="region of interest" description="Disordered" evidence="1">
    <location>
        <begin position="32"/>
        <end position="61"/>
    </location>
</feature>
<proteinExistence type="predicted"/>
<keyword evidence="2" id="KW-0472">Membrane</keyword>
<evidence type="ECO:0000313" key="3">
    <source>
        <dbReference type="EMBL" id="EMC98273.1"/>
    </source>
</evidence>
<keyword evidence="4" id="KW-1185">Reference proteome</keyword>
<feature type="compositionally biased region" description="Polar residues" evidence="1">
    <location>
        <begin position="32"/>
        <end position="44"/>
    </location>
</feature>
<dbReference type="OrthoDB" id="5376804at2759"/>
<dbReference type="PANTHER" id="PTHR35394">
    <property type="entry name" value="DUF3176 DOMAIN-CONTAINING PROTEIN"/>
    <property type="match status" value="1"/>
</dbReference>
<dbReference type="PANTHER" id="PTHR35394:SF5">
    <property type="entry name" value="DUF3176 DOMAIN-CONTAINING PROTEIN"/>
    <property type="match status" value="1"/>
</dbReference>
<gene>
    <name evidence="3" type="ORF">BAUCODRAFT_129986</name>
</gene>
<keyword evidence="2" id="KW-1133">Transmembrane helix</keyword>
<dbReference type="EMBL" id="KB445553">
    <property type="protein sequence ID" value="EMC98273.1"/>
    <property type="molecule type" value="Genomic_DNA"/>
</dbReference>
<accession>M2N2U3</accession>
<reference evidence="3 4" key="1">
    <citation type="journal article" date="2012" name="PLoS Pathog.">
        <title>Diverse lifestyles and strategies of plant pathogenesis encoded in the genomes of eighteen Dothideomycetes fungi.</title>
        <authorList>
            <person name="Ohm R.A."/>
            <person name="Feau N."/>
            <person name="Henrissat B."/>
            <person name="Schoch C.L."/>
            <person name="Horwitz B.A."/>
            <person name="Barry K.W."/>
            <person name="Condon B.J."/>
            <person name="Copeland A.C."/>
            <person name="Dhillon B."/>
            <person name="Glaser F."/>
            <person name="Hesse C.N."/>
            <person name="Kosti I."/>
            <person name="LaButti K."/>
            <person name="Lindquist E.A."/>
            <person name="Lucas S."/>
            <person name="Salamov A.A."/>
            <person name="Bradshaw R.E."/>
            <person name="Ciuffetti L."/>
            <person name="Hamelin R.C."/>
            <person name="Kema G.H.J."/>
            <person name="Lawrence C."/>
            <person name="Scott J.A."/>
            <person name="Spatafora J.W."/>
            <person name="Turgeon B.G."/>
            <person name="de Wit P.J.G.M."/>
            <person name="Zhong S."/>
            <person name="Goodwin S.B."/>
            <person name="Grigoriev I.V."/>
        </authorList>
    </citation>
    <scope>NUCLEOTIDE SEQUENCE [LARGE SCALE GENOMIC DNA]</scope>
    <source>
        <strain evidence="3 4">UAMH 10762</strain>
    </source>
</reference>
<sequence length="429" mass="46565">MATSRKPYERTSSHRTIADDELRLLNSSHEMQSLHSAQGTSTQPDAAAHHQPETAQLTVGPPKTAPFLDRVASALRTYWVLELCSVSFSVGVLIAQALILHHKMGDRSLMINSSKTGCLATSPSTASSHCYRPLLKRPWGIAGGVKLVFPGIRPQIAYVGAVILVLTLLFDTFNQQVVGTRAAYQEVLRMPNISAATVNMDYTMERSLDTFTAPLAATAAMYASIFDPSSITFPAAQCETGNCTWPISPTLSHFTSTWDSSGNPVLMAQEMYPGLPALSVFAYYESSTYNESDVVYITRFLVLDSSGRNATSALAYTCGVWMCVQTINHTVELAAQAETVGFSFSHTDYNLRANPNQVWFNFTSLPESLIVPETVGTLTGNGVSSKTGNFSVLNYTTTGLFRSLGLLNTTVTYSADGQYSYSSDVARAL</sequence>
<dbReference type="Proteomes" id="UP000011761">
    <property type="component" value="Unassembled WGS sequence"/>
</dbReference>
<dbReference type="GeneID" id="19108213"/>
<protein>
    <submittedName>
        <fullName evidence="3">Uncharacterized protein</fullName>
    </submittedName>
</protein>
<evidence type="ECO:0000256" key="2">
    <source>
        <dbReference type="SAM" id="Phobius"/>
    </source>
</evidence>
<evidence type="ECO:0000256" key="1">
    <source>
        <dbReference type="SAM" id="MobiDB-lite"/>
    </source>
</evidence>
<name>M2N2U3_BAUPA</name>
<evidence type="ECO:0000313" key="4">
    <source>
        <dbReference type="Proteomes" id="UP000011761"/>
    </source>
</evidence>
<organism evidence="3 4">
    <name type="scientific">Baudoinia panamericana (strain UAMH 10762)</name>
    <name type="common">Angels' share fungus</name>
    <name type="synonym">Baudoinia compniacensis (strain UAMH 10762)</name>
    <dbReference type="NCBI Taxonomy" id="717646"/>
    <lineage>
        <taxon>Eukaryota</taxon>
        <taxon>Fungi</taxon>
        <taxon>Dikarya</taxon>
        <taxon>Ascomycota</taxon>
        <taxon>Pezizomycotina</taxon>
        <taxon>Dothideomycetes</taxon>
        <taxon>Dothideomycetidae</taxon>
        <taxon>Mycosphaerellales</taxon>
        <taxon>Teratosphaeriaceae</taxon>
        <taxon>Baudoinia</taxon>
    </lineage>
</organism>
<feature type="transmembrane region" description="Helical" evidence="2">
    <location>
        <begin position="78"/>
        <end position="100"/>
    </location>
</feature>
<dbReference type="AlphaFoldDB" id="M2N2U3"/>
<keyword evidence="2" id="KW-0812">Transmembrane</keyword>
<dbReference type="HOGENOM" id="CLU_639317_0_0_1"/>
<dbReference type="KEGG" id="bcom:BAUCODRAFT_129986"/>